<dbReference type="GO" id="GO:0005524">
    <property type="term" value="F:ATP binding"/>
    <property type="evidence" value="ECO:0007669"/>
    <property type="project" value="UniProtKB-KW"/>
</dbReference>
<dbReference type="Gene3D" id="3.40.50.300">
    <property type="entry name" value="P-loop containing nucleotide triphosphate hydrolases"/>
    <property type="match status" value="2"/>
</dbReference>
<protein>
    <submittedName>
        <fullName evidence="7">Uncharacterized protein</fullName>
    </submittedName>
</protein>
<keyword evidence="6" id="KW-0413">Isomerase</keyword>
<dbReference type="InterPro" id="IPR027417">
    <property type="entry name" value="P-loop_NTPase"/>
</dbReference>
<keyword evidence="2" id="KW-0378">Hydrolase</keyword>
<dbReference type="GeneID" id="77487805"/>
<keyword evidence="1" id="KW-0547">Nucleotide-binding</keyword>
<gene>
    <name evidence="7" type="ORF">ETH01_08510</name>
</gene>
<dbReference type="Pfam" id="PF05872">
    <property type="entry name" value="HerA_C"/>
    <property type="match status" value="1"/>
</dbReference>
<evidence type="ECO:0000313" key="8">
    <source>
        <dbReference type="Proteomes" id="UP000321361"/>
    </source>
</evidence>
<evidence type="ECO:0000256" key="6">
    <source>
        <dbReference type="ARBA" id="ARBA00023235"/>
    </source>
</evidence>
<dbReference type="GO" id="GO:0016787">
    <property type="term" value="F:hydrolase activity"/>
    <property type="evidence" value="ECO:0007669"/>
    <property type="project" value="UniProtKB-KW"/>
</dbReference>
<sequence length="578" mass="65035">MNKKNPFDNNYFIGYISHVSPQFVKVHFPSSTLLNKTIFSGEEFNGGLVGNFVTIEAENAGFIGKISEIDLPERERLALSEKSFQNSDFHPTAKVEILLSFDYFDGKAQHTLNAFPNIGAKVFVCPSDFIQKYVMKFGQKDDEEVPYIHLGHLTSNLDTEVCVSQQAFFNRHCAIVGTTGGGKSWTVSKLIESMVSNKSKVILLDPTGEYSVIKNGVKSVAIGESAFFPYQSLTKEDLFFLVKPSEGIQKPKLLEAIRSLKAVKIFNERTDEDSSHDILAPFINNSNGTLVKAGKSVRVFERYQLQNFSKIESESLELDIRLLSKQLYNECIFPTDRSNGELFGAFNDRDANFCYGLISRINNLASTKIYDKSFNFSGEQNDEHSLTKIINDFLDVSQQDKFVLRIGFEDLGYEFQAREILANAVGRYLLKLARKKTFKMEPIVLVLDEAHQFLKKTIVDDFFQSTALSAFDQIAKESRKYGLFLCISTQMPRDIPVGTLSQMGTFLVHRLINYNDKEAIRQSCSSANSDILSYLPVLGEGEAILSGVDFTMPLSIKVSRPIVPPDSQTPKFKMKKTV</sequence>
<dbReference type="OrthoDB" id="9806951at2"/>
<proteinExistence type="predicted"/>
<evidence type="ECO:0000313" key="7">
    <source>
        <dbReference type="EMBL" id="GEK36564.1"/>
    </source>
</evidence>
<evidence type="ECO:0000256" key="3">
    <source>
        <dbReference type="ARBA" id="ARBA00022806"/>
    </source>
</evidence>
<keyword evidence="3" id="KW-0347">Helicase</keyword>
<dbReference type="SUPFAM" id="SSF52540">
    <property type="entry name" value="P-loop containing nucleoside triphosphate hydrolases"/>
    <property type="match status" value="1"/>
</dbReference>
<dbReference type="PANTHER" id="PTHR42957:SF1">
    <property type="entry name" value="HELICASE MJ1565-RELATED"/>
    <property type="match status" value="1"/>
</dbReference>
<dbReference type="PANTHER" id="PTHR42957">
    <property type="entry name" value="HELICASE MJ1565-RELATED"/>
    <property type="match status" value="1"/>
</dbReference>
<dbReference type="Proteomes" id="UP000321361">
    <property type="component" value="Unassembled WGS sequence"/>
</dbReference>
<dbReference type="RefSeq" id="WP_071868168.1">
    <property type="nucleotide sequence ID" value="NZ_BJUG01000003.1"/>
</dbReference>
<dbReference type="AlphaFoldDB" id="A0A249SK72"/>
<dbReference type="KEGG" id="eth:CK496_09135"/>
<dbReference type="InterPro" id="IPR002789">
    <property type="entry name" value="HerA_central"/>
</dbReference>
<dbReference type="Pfam" id="PF01935">
    <property type="entry name" value="DUF87"/>
    <property type="match status" value="1"/>
</dbReference>
<reference evidence="7 8" key="1">
    <citation type="submission" date="2019-07" db="EMBL/GenBank/DDBJ databases">
        <title>Whole genome shotgun sequence of Enterococcus thailandicus NBRC 101867.</title>
        <authorList>
            <person name="Hosoyama A."/>
            <person name="Uohara A."/>
            <person name="Ohji S."/>
            <person name="Ichikawa N."/>
        </authorList>
    </citation>
    <scope>NUCLEOTIDE SEQUENCE [LARGE SCALE GENOMIC DNA]</scope>
    <source>
        <strain evidence="7 8">NBRC 101867</strain>
    </source>
</reference>
<evidence type="ECO:0000256" key="5">
    <source>
        <dbReference type="ARBA" id="ARBA00023125"/>
    </source>
</evidence>
<keyword evidence="4" id="KW-0067">ATP-binding</keyword>
<keyword evidence="5" id="KW-0238">DNA-binding</keyword>
<evidence type="ECO:0000256" key="4">
    <source>
        <dbReference type="ARBA" id="ARBA00022840"/>
    </source>
</evidence>
<dbReference type="InterPro" id="IPR008571">
    <property type="entry name" value="HerA-like"/>
</dbReference>
<accession>A0A249SK72</accession>
<dbReference type="InterPro" id="IPR033186">
    <property type="entry name" value="HerA_C"/>
</dbReference>
<dbReference type="EMBL" id="BJUG01000003">
    <property type="protein sequence ID" value="GEK36564.1"/>
    <property type="molecule type" value="Genomic_DNA"/>
</dbReference>
<name>A0A249SK72_ENTTH</name>
<dbReference type="GO" id="GO:0003677">
    <property type="term" value="F:DNA binding"/>
    <property type="evidence" value="ECO:0007669"/>
    <property type="project" value="UniProtKB-KW"/>
</dbReference>
<comment type="caution">
    <text evidence="7">The sequence shown here is derived from an EMBL/GenBank/DDBJ whole genome shotgun (WGS) entry which is preliminary data.</text>
</comment>
<evidence type="ECO:0000256" key="1">
    <source>
        <dbReference type="ARBA" id="ARBA00022741"/>
    </source>
</evidence>
<evidence type="ECO:0000256" key="2">
    <source>
        <dbReference type="ARBA" id="ARBA00022801"/>
    </source>
</evidence>
<organism evidence="7 8">
    <name type="scientific">Enterococcus thailandicus</name>
    <dbReference type="NCBI Taxonomy" id="417368"/>
    <lineage>
        <taxon>Bacteria</taxon>
        <taxon>Bacillati</taxon>
        <taxon>Bacillota</taxon>
        <taxon>Bacilli</taxon>
        <taxon>Lactobacillales</taxon>
        <taxon>Enterococcaceae</taxon>
        <taxon>Enterococcus</taxon>
    </lineage>
</organism>
<dbReference type="GO" id="GO:0004386">
    <property type="term" value="F:helicase activity"/>
    <property type="evidence" value="ECO:0007669"/>
    <property type="project" value="UniProtKB-KW"/>
</dbReference>